<dbReference type="EMBL" id="JBEUSY010000141">
    <property type="protein sequence ID" value="KAL1244183.1"/>
    <property type="molecule type" value="Genomic_DNA"/>
</dbReference>
<dbReference type="PANTHER" id="PTHR11728:SF8">
    <property type="entry name" value="GLYCEROL-3-PHOSPHATE DEHYDROGENASE [NAD(+)]-RELATED"/>
    <property type="match status" value="1"/>
</dbReference>
<evidence type="ECO:0000256" key="1">
    <source>
        <dbReference type="ARBA" id="ARBA00023027"/>
    </source>
</evidence>
<evidence type="ECO:0000259" key="2">
    <source>
        <dbReference type="Pfam" id="PF07479"/>
    </source>
</evidence>
<proteinExistence type="predicted"/>
<gene>
    <name evidence="3" type="ORF">TSPI_10222</name>
</gene>
<sequence length="73" mass="8600">MRSVCQRRSYYRRLEKELLGGQKLQGPYTAAQIYVALERRGLVDKYPLITTVHKICSQQWEPKMLIEVLCSQK</sequence>
<dbReference type="InterPro" id="IPR013328">
    <property type="entry name" value="6PGD_dom2"/>
</dbReference>
<name>A0ABR3KUA8_TRISP</name>
<dbReference type="Pfam" id="PF07479">
    <property type="entry name" value="NAD_Gly3P_dh_C"/>
    <property type="match status" value="1"/>
</dbReference>
<evidence type="ECO:0000313" key="4">
    <source>
        <dbReference type="Proteomes" id="UP001558632"/>
    </source>
</evidence>
<dbReference type="Gene3D" id="1.10.1040.10">
    <property type="entry name" value="N-(1-d-carboxylethyl)-l-norvaline Dehydrogenase, domain 2"/>
    <property type="match status" value="1"/>
</dbReference>
<dbReference type="InterPro" id="IPR008927">
    <property type="entry name" value="6-PGluconate_DH-like_C_sf"/>
</dbReference>
<organism evidence="3 4">
    <name type="scientific">Trichinella spiralis</name>
    <name type="common">Trichina worm</name>
    <dbReference type="NCBI Taxonomy" id="6334"/>
    <lineage>
        <taxon>Eukaryota</taxon>
        <taxon>Metazoa</taxon>
        <taxon>Ecdysozoa</taxon>
        <taxon>Nematoda</taxon>
        <taxon>Enoplea</taxon>
        <taxon>Dorylaimia</taxon>
        <taxon>Trichinellida</taxon>
        <taxon>Trichinellidae</taxon>
        <taxon>Trichinella</taxon>
    </lineage>
</organism>
<comment type="caution">
    <text evidence="3">The sequence shown here is derived from an EMBL/GenBank/DDBJ whole genome shotgun (WGS) entry which is preliminary data.</text>
</comment>
<dbReference type="Proteomes" id="UP001558632">
    <property type="component" value="Unassembled WGS sequence"/>
</dbReference>
<dbReference type="InterPro" id="IPR006109">
    <property type="entry name" value="G3P_DH_NAD-dep_C"/>
</dbReference>
<dbReference type="SUPFAM" id="SSF48179">
    <property type="entry name" value="6-phosphogluconate dehydrogenase C-terminal domain-like"/>
    <property type="match status" value="1"/>
</dbReference>
<keyword evidence="1" id="KW-0520">NAD</keyword>
<reference evidence="3 4" key="1">
    <citation type="submission" date="2024-07" db="EMBL/GenBank/DDBJ databases">
        <title>Enhanced genomic and transcriptomic resources for Trichinella pseudospiralis and T. spiralis underpin the discovery of pronounced molecular differences between stages and species.</title>
        <authorList>
            <person name="Pasi K.K."/>
            <person name="La Rosa G."/>
            <person name="Gomez-Morales M.A."/>
            <person name="Tosini F."/>
            <person name="Sumanam S."/>
            <person name="Young N.D."/>
            <person name="Chang B.C."/>
            <person name="Robin G.B."/>
        </authorList>
    </citation>
    <scope>NUCLEOTIDE SEQUENCE [LARGE SCALE GENOMIC DNA]</scope>
    <source>
        <strain evidence="3">ISS534</strain>
    </source>
</reference>
<accession>A0ABR3KUA8</accession>
<feature type="domain" description="Glycerol-3-phosphate dehydrogenase NAD-dependent C-terminal" evidence="2">
    <location>
        <begin position="14"/>
        <end position="66"/>
    </location>
</feature>
<evidence type="ECO:0000313" key="3">
    <source>
        <dbReference type="EMBL" id="KAL1244183.1"/>
    </source>
</evidence>
<dbReference type="PANTHER" id="PTHR11728">
    <property type="entry name" value="GLYCEROL-3-PHOSPHATE DEHYDROGENASE"/>
    <property type="match status" value="1"/>
</dbReference>
<keyword evidence="4" id="KW-1185">Reference proteome</keyword>
<protein>
    <submittedName>
        <fullName evidence="3">Cytoplasmic,Glycerol-3-phosphate dehydrogenase [NAD(+)]</fullName>
    </submittedName>
</protein>